<feature type="transmembrane region" description="Helical" evidence="1">
    <location>
        <begin position="25"/>
        <end position="44"/>
    </location>
</feature>
<dbReference type="PANTHER" id="PTHR28026">
    <property type="entry name" value="DUF962 DOMAIN PROTEIN (AFU_ORTHOLOGUE AFUA_8G05310)"/>
    <property type="match status" value="1"/>
</dbReference>
<evidence type="ECO:0008006" key="4">
    <source>
        <dbReference type="Google" id="ProtNLM"/>
    </source>
</evidence>
<dbReference type="OrthoDB" id="5515308at2"/>
<evidence type="ECO:0000313" key="3">
    <source>
        <dbReference type="Proteomes" id="UP000315082"/>
    </source>
</evidence>
<accession>A0A518JST9</accession>
<gene>
    <name evidence="2" type="ORF">Poly24_23190</name>
</gene>
<evidence type="ECO:0000256" key="1">
    <source>
        <dbReference type="SAM" id="Phobius"/>
    </source>
</evidence>
<dbReference type="EMBL" id="CP036348">
    <property type="protein sequence ID" value="QDV68609.1"/>
    <property type="molecule type" value="Genomic_DNA"/>
</dbReference>
<dbReference type="InterPro" id="IPR009305">
    <property type="entry name" value="Mpo1-like"/>
</dbReference>
<keyword evidence="1" id="KW-1133">Transmembrane helix</keyword>
<dbReference type="KEGG" id="rcf:Poly24_23190"/>
<evidence type="ECO:0000313" key="2">
    <source>
        <dbReference type="EMBL" id="QDV68609.1"/>
    </source>
</evidence>
<dbReference type="GO" id="GO:0046521">
    <property type="term" value="P:sphingoid catabolic process"/>
    <property type="evidence" value="ECO:0007669"/>
    <property type="project" value="TreeGrafter"/>
</dbReference>
<keyword evidence="1" id="KW-0812">Transmembrane</keyword>
<feature type="transmembrane region" description="Helical" evidence="1">
    <location>
        <begin position="75"/>
        <end position="93"/>
    </location>
</feature>
<dbReference type="Proteomes" id="UP000315082">
    <property type="component" value="Chromosome"/>
</dbReference>
<proteinExistence type="predicted"/>
<dbReference type="GO" id="GO:0016020">
    <property type="term" value="C:membrane"/>
    <property type="evidence" value="ECO:0007669"/>
    <property type="project" value="GOC"/>
</dbReference>
<organism evidence="2 3">
    <name type="scientific">Rosistilla carotiformis</name>
    <dbReference type="NCBI Taxonomy" id="2528017"/>
    <lineage>
        <taxon>Bacteria</taxon>
        <taxon>Pseudomonadati</taxon>
        <taxon>Planctomycetota</taxon>
        <taxon>Planctomycetia</taxon>
        <taxon>Pirellulales</taxon>
        <taxon>Pirellulaceae</taxon>
        <taxon>Rosistilla</taxon>
    </lineage>
</organism>
<sequence>MAKKTAADWFAIYEVCHRNPTNERIHWICVPLIAVSFLGMLWGLPAPHLPWGSINWSVVAMVAALVFYIRLSLRLAVGMATGFLLTSALFVAYQKSFEMPLWIPSFAVFVVAWLGQFIGHKIEGAKPAFFQDLQFLLIGPAWVLDALYRRLGW</sequence>
<feature type="transmembrane region" description="Helical" evidence="1">
    <location>
        <begin position="99"/>
        <end position="119"/>
    </location>
</feature>
<dbReference type="Pfam" id="PF06127">
    <property type="entry name" value="Mpo1-like"/>
    <property type="match status" value="1"/>
</dbReference>
<dbReference type="RefSeq" id="WP_145094727.1">
    <property type="nucleotide sequence ID" value="NZ_CP036348.1"/>
</dbReference>
<keyword evidence="1" id="KW-0472">Membrane</keyword>
<protein>
    <recommendedName>
        <fullName evidence="4">DUF962 domain-containing protein</fullName>
    </recommendedName>
</protein>
<reference evidence="2 3" key="1">
    <citation type="submission" date="2019-02" db="EMBL/GenBank/DDBJ databases">
        <title>Deep-cultivation of Planctomycetes and their phenomic and genomic characterization uncovers novel biology.</title>
        <authorList>
            <person name="Wiegand S."/>
            <person name="Jogler M."/>
            <person name="Boedeker C."/>
            <person name="Pinto D."/>
            <person name="Vollmers J."/>
            <person name="Rivas-Marin E."/>
            <person name="Kohn T."/>
            <person name="Peeters S.H."/>
            <person name="Heuer A."/>
            <person name="Rast P."/>
            <person name="Oberbeckmann S."/>
            <person name="Bunk B."/>
            <person name="Jeske O."/>
            <person name="Meyerdierks A."/>
            <person name="Storesund J.E."/>
            <person name="Kallscheuer N."/>
            <person name="Luecker S."/>
            <person name="Lage O.M."/>
            <person name="Pohl T."/>
            <person name="Merkel B.J."/>
            <person name="Hornburger P."/>
            <person name="Mueller R.-W."/>
            <person name="Bruemmer F."/>
            <person name="Labrenz M."/>
            <person name="Spormann A.M."/>
            <person name="Op den Camp H."/>
            <person name="Overmann J."/>
            <person name="Amann R."/>
            <person name="Jetten M.S.M."/>
            <person name="Mascher T."/>
            <person name="Medema M.H."/>
            <person name="Devos D.P."/>
            <person name="Kaster A.-K."/>
            <person name="Ovreas L."/>
            <person name="Rohde M."/>
            <person name="Galperin M.Y."/>
            <person name="Jogler C."/>
        </authorList>
    </citation>
    <scope>NUCLEOTIDE SEQUENCE [LARGE SCALE GENOMIC DNA]</scope>
    <source>
        <strain evidence="2 3">Poly24</strain>
    </source>
</reference>
<dbReference type="PANTHER" id="PTHR28026:SF9">
    <property type="entry name" value="2-HYDROXY-PALMITIC ACID DIOXYGENASE MPO1"/>
    <property type="match status" value="1"/>
</dbReference>
<dbReference type="AlphaFoldDB" id="A0A518JST9"/>
<feature type="transmembrane region" description="Helical" evidence="1">
    <location>
        <begin position="50"/>
        <end position="68"/>
    </location>
</feature>
<name>A0A518JST9_9BACT</name>
<keyword evidence="3" id="KW-1185">Reference proteome</keyword>